<keyword evidence="2 4" id="KW-0808">Transferase</keyword>
<evidence type="ECO:0000313" key="4">
    <source>
        <dbReference type="EMBL" id="RHB29215.1"/>
    </source>
</evidence>
<dbReference type="PANTHER" id="PTHR22916">
    <property type="entry name" value="GLYCOSYLTRANSFERASE"/>
    <property type="match status" value="1"/>
</dbReference>
<protein>
    <submittedName>
        <fullName evidence="4">Glycosyltransferase family 2 protein</fullName>
    </submittedName>
</protein>
<dbReference type="CDD" id="cd00761">
    <property type="entry name" value="Glyco_tranf_GTA_type"/>
    <property type="match status" value="1"/>
</dbReference>
<sequence length="327" mass="37395">MKFSIIIPIYKVEVYLHQCVDSVLAQSYKNIEVILVDDGSPDSCPRICDEYAAKDERIKVIHKPNGGLSDARNSGLKIANGDYVIFLDSDDYYNNTQFLQDIHDQLFLKNADVLFFRRIYFIDGNNNSFNRQTPYDKSMITISNKGKLIKKMSAAGVLDASAAMKAIKREILITNNLYFKSGIVSEDVEWFMRLVPSLCTILVSNSIAYCYRVRLNSISHSISYKNINDLFSTIESYAGELCMLSDRETGIGLLNYLAYQYSIVLGYTSKYLIGVEKQNMLDRCANYKWIMKYALNKKTKVCKLLIFIFGLKFTSYILGKYLASINR</sequence>
<dbReference type="SUPFAM" id="SSF53448">
    <property type="entry name" value="Nucleotide-diphospho-sugar transferases"/>
    <property type="match status" value="1"/>
</dbReference>
<keyword evidence="1" id="KW-0328">Glycosyltransferase</keyword>
<dbReference type="AlphaFoldDB" id="A0A413V6P6"/>
<evidence type="ECO:0000256" key="1">
    <source>
        <dbReference type="ARBA" id="ARBA00022676"/>
    </source>
</evidence>
<dbReference type="Proteomes" id="UP000284379">
    <property type="component" value="Unassembled WGS sequence"/>
</dbReference>
<dbReference type="PANTHER" id="PTHR22916:SF51">
    <property type="entry name" value="GLYCOSYLTRANSFERASE EPSH-RELATED"/>
    <property type="match status" value="1"/>
</dbReference>
<dbReference type="EMBL" id="QSGO01000033">
    <property type="protein sequence ID" value="RHB29215.1"/>
    <property type="molecule type" value="Genomic_DNA"/>
</dbReference>
<gene>
    <name evidence="4" type="ORF">DW888_19945</name>
</gene>
<comment type="caution">
    <text evidence="4">The sequence shown here is derived from an EMBL/GenBank/DDBJ whole genome shotgun (WGS) entry which is preliminary data.</text>
</comment>
<reference evidence="4 5" key="1">
    <citation type="submission" date="2018-08" db="EMBL/GenBank/DDBJ databases">
        <title>A genome reference for cultivated species of the human gut microbiota.</title>
        <authorList>
            <person name="Zou Y."/>
            <person name="Xue W."/>
            <person name="Luo G."/>
        </authorList>
    </citation>
    <scope>NUCLEOTIDE SEQUENCE [LARGE SCALE GENOMIC DNA]</scope>
    <source>
        <strain evidence="4 5">AM40-30BH</strain>
    </source>
</reference>
<organism evidence="4 5">
    <name type="scientific">Bacteroides nordii</name>
    <dbReference type="NCBI Taxonomy" id="291645"/>
    <lineage>
        <taxon>Bacteria</taxon>
        <taxon>Pseudomonadati</taxon>
        <taxon>Bacteroidota</taxon>
        <taxon>Bacteroidia</taxon>
        <taxon>Bacteroidales</taxon>
        <taxon>Bacteroidaceae</taxon>
        <taxon>Bacteroides</taxon>
    </lineage>
</organism>
<accession>A0A413V6P6</accession>
<dbReference type="InterPro" id="IPR001173">
    <property type="entry name" value="Glyco_trans_2-like"/>
</dbReference>
<dbReference type="Gene3D" id="3.90.550.10">
    <property type="entry name" value="Spore Coat Polysaccharide Biosynthesis Protein SpsA, Chain A"/>
    <property type="match status" value="1"/>
</dbReference>
<evidence type="ECO:0000256" key="2">
    <source>
        <dbReference type="ARBA" id="ARBA00022679"/>
    </source>
</evidence>
<dbReference type="Pfam" id="PF00535">
    <property type="entry name" value="Glycos_transf_2"/>
    <property type="match status" value="1"/>
</dbReference>
<feature type="domain" description="Glycosyltransferase 2-like" evidence="3">
    <location>
        <begin position="4"/>
        <end position="172"/>
    </location>
</feature>
<dbReference type="InterPro" id="IPR029044">
    <property type="entry name" value="Nucleotide-diphossugar_trans"/>
</dbReference>
<evidence type="ECO:0000313" key="5">
    <source>
        <dbReference type="Proteomes" id="UP000284379"/>
    </source>
</evidence>
<evidence type="ECO:0000259" key="3">
    <source>
        <dbReference type="Pfam" id="PF00535"/>
    </source>
</evidence>
<name>A0A413V6P6_9BACE</name>
<dbReference type="RefSeq" id="WP_122202325.1">
    <property type="nucleotide sequence ID" value="NZ_CABJFV010000033.1"/>
</dbReference>
<proteinExistence type="predicted"/>
<dbReference type="GO" id="GO:0016758">
    <property type="term" value="F:hexosyltransferase activity"/>
    <property type="evidence" value="ECO:0007669"/>
    <property type="project" value="UniProtKB-ARBA"/>
</dbReference>